<dbReference type="RefSeq" id="WP_386804089.1">
    <property type="nucleotide sequence ID" value="NZ_JBHTMU010000021.1"/>
</dbReference>
<name>A0ABW3ZJU0_9RHOB</name>
<gene>
    <name evidence="2" type="ORF">ACFQ4E_12660</name>
</gene>
<proteinExistence type="predicted"/>
<keyword evidence="3" id="KW-1185">Reference proteome</keyword>
<evidence type="ECO:0000313" key="2">
    <source>
        <dbReference type="EMBL" id="MFD1343273.1"/>
    </source>
</evidence>
<evidence type="ECO:0000259" key="1">
    <source>
        <dbReference type="Pfam" id="PF04991"/>
    </source>
</evidence>
<dbReference type="Proteomes" id="UP001597135">
    <property type="component" value="Unassembled WGS sequence"/>
</dbReference>
<dbReference type="Pfam" id="PF04991">
    <property type="entry name" value="LicD"/>
    <property type="match status" value="1"/>
</dbReference>
<dbReference type="PANTHER" id="PTHR13627:SF31">
    <property type="entry name" value="RIBITOL 5-PHOSPHATE TRANSFERASE FKRP"/>
    <property type="match status" value="1"/>
</dbReference>
<accession>A0ABW3ZJU0</accession>
<dbReference type="InterPro" id="IPR052613">
    <property type="entry name" value="LicD_transferase"/>
</dbReference>
<comment type="caution">
    <text evidence="2">The sequence shown here is derived from an EMBL/GenBank/DDBJ whole genome shotgun (WGS) entry which is preliminary data.</text>
</comment>
<feature type="domain" description="LicD/FKTN/FKRP nucleotidyltransferase" evidence="1">
    <location>
        <begin position="138"/>
        <end position="166"/>
    </location>
</feature>
<dbReference type="EMBL" id="JBHTMU010000021">
    <property type="protein sequence ID" value="MFD1343273.1"/>
    <property type="molecule type" value="Genomic_DNA"/>
</dbReference>
<sequence>MTRRDARRRVREIAAMAKGELAFGRTGLDFRKLSLEVLDLRANRGWIEWLEAAVATAVIARSRPARTVRFLSELRERHEQDGKPELFEAFETLINDYLAPEKLTNHGYTTATFDSVDHAPIWSGTAAAIAAVEATGHQVFLNSGTLLGVVRDGRLIDHDDDIDLAVILKATTDADAASEWRALAATLAETGALDPEGKRIAGLLKLRGPDGVEVDLFPAWFVEGRLQVYPHTRGELTEEQVLPLVPCPITGHARPRDAEAMLAVNYGEGWRTPDPFFKFDWPRARRVFAPFLKAI</sequence>
<evidence type="ECO:0000313" key="3">
    <source>
        <dbReference type="Proteomes" id="UP001597135"/>
    </source>
</evidence>
<dbReference type="InterPro" id="IPR007074">
    <property type="entry name" value="LicD/FKTN/FKRP_NTP_transf"/>
</dbReference>
<organism evidence="2 3">
    <name type="scientific">Litorisediminicola beolgyonensis</name>
    <dbReference type="NCBI Taxonomy" id="1173614"/>
    <lineage>
        <taxon>Bacteria</taxon>
        <taxon>Pseudomonadati</taxon>
        <taxon>Pseudomonadota</taxon>
        <taxon>Alphaproteobacteria</taxon>
        <taxon>Rhodobacterales</taxon>
        <taxon>Paracoccaceae</taxon>
        <taxon>Litorisediminicola</taxon>
    </lineage>
</organism>
<protein>
    <submittedName>
        <fullName evidence="2">LicD family protein</fullName>
    </submittedName>
</protein>
<dbReference type="PANTHER" id="PTHR13627">
    <property type="entry name" value="FUKUTIN RELATED PROTEIN"/>
    <property type="match status" value="1"/>
</dbReference>
<reference evidence="3" key="1">
    <citation type="journal article" date="2019" name="Int. J. Syst. Evol. Microbiol.">
        <title>The Global Catalogue of Microorganisms (GCM) 10K type strain sequencing project: providing services to taxonomists for standard genome sequencing and annotation.</title>
        <authorList>
            <consortium name="The Broad Institute Genomics Platform"/>
            <consortium name="The Broad Institute Genome Sequencing Center for Infectious Disease"/>
            <person name="Wu L."/>
            <person name="Ma J."/>
        </authorList>
    </citation>
    <scope>NUCLEOTIDE SEQUENCE [LARGE SCALE GENOMIC DNA]</scope>
    <source>
        <strain evidence="3">CCUG 62953</strain>
    </source>
</reference>